<evidence type="ECO:0000313" key="3">
    <source>
        <dbReference type="Proteomes" id="UP001302020"/>
    </source>
</evidence>
<dbReference type="InterPro" id="IPR011032">
    <property type="entry name" value="GroES-like_sf"/>
</dbReference>
<reference evidence="2 3" key="1">
    <citation type="submission" date="2023-05" db="EMBL/GenBank/DDBJ databases">
        <title>Xanthomonas rydalmerenesis sp. nov., a novel Xanthomonas species isolated from Fragaria x ananassa.</title>
        <authorList>
            <person name="McKnight D.J.E."/>
            <person name="Wong-Bajracharya J."/>
            <person name="Okoh E.B."/>
            <person name="Snijders F."/>
            <person name="Lidbetter F."/>
            <person name="Webster J."/>
            <person name="Djordjevic S.P."/>
            <person name="Bogema D.R."/>
            <person name="Chapman T.A."/>
        </authorList>
    </citation>
    <scope>NUCLEOTIDE SEQUENCE [LARGE SCALE GENOMIC DNA]</scope>
    <source>
        <strain evidence="2 3">DAR34883</strain>
    </source>
</reference>
<protein>
    <submittedName>
        <fullName evidence="2">Uncharacterized protein</fullName>
    </submittedName>
</protein>
<keyword evidence="1" id="KW-0732">Signal</keyword>
<sequence>MGFVYRGLAMRSKAVVFTAVLAVFSVSVHAAQSDRYMVVRKQLTIASMPDDDMRPQIVGTVVEVGAGSTTLKGGARVPATGAKLGDLARFVCASIDTGNPPVSTNCELVSSQAPDKKARDYNNFWD</sequence>
<gene>
    <name evidence="2" type="ORF">QN243_06010</name>
</gene>
<keyword evidence="3" id="KW-1185">Reference proteome</keyword>
<dbReference type="EMBL" id="CP126172">
    <property type="protein sequence ID" value="WOS42004.1"/>
    <property type="molecule type" value="Genomic_DNA"/>
</dbReference>
<dbReference type="RefSeq" id="WP_184645574.1">
    <property type="nucleotide sequence ID" value="NZ_CP126170.1"/>
</dbReference>
<proteinExistence type="predicted"/>
<feature type="signal peptide" evidence="1">
    <location>
        <begin position="1"/>
        <end position="30"/>
    </location>
</feature>
<evidence type="ECO:0000313" key="2">
    <source>
        <dbReference type="EMBL" id="WOS42004.1"/>
    </source>
</evidence>
<name>A0ABZ0JQA2_9XANT</name>
<dbReference type="SUPFAM" id="SSF50129">
    <property type="entry name" value="GroES-like"/>
    <property type="match status" value="1"/>
</dbReference>
<accession>A0ABZ0JQA2</accession>
<organism evidence="2 3">
    <name type="scientific">Xanthomonas rydalmerensis</name>
    <dbReference type="NCBI Taxonomy" id="3046274"/>
    <lineage>
        <taxon>Bacteria</taxon>
        <taxon>Pseudomonadati</taxon>
        <taxon>Pseudomonadota</taxon>
        <taxon>Gammaproteobacteria</taxon>
        <taxon>Lysobacterales</taxon>
        <taxon>Lysobacteraceae</taxon>
        <taxon>Xanthomonas</taxon>
    </lineage>
</organism>
<feature type="chain" id="PRO_5046802352" evidence="1">
    <location>
        <begin position="31"/>
        <end position="126"/>
    </location>
</feature>
<evidence type="ECO:0000256" key="1">
    <source>
        <dbReference type="SAM" id="SignalP"/>
    </source>
</evidence>
<dbReference type="Proteomes" id="UP001302020">
    <property type="component" value="Chromosome"/>
</dbReference>